<feature type="signal peptide" evidence="1">
    <location>
        <begin position="1"/>
        <end position="24"/>
    </location>
</feature>
<sequence>MMRRVFTSVTLGIVALAWAASAGAQSAHRIEKKTYGCQSEEMFGKIVGYSASRDNVAFKKALGAGLANGQCDIFDVGESVELTDTSIFTGKVKIRRRGDVVEYWTFIEHVK</sequence>
<evidence type="ECO:0000313" key="2">
    <source>
        <dbReference type="EMBL" id="MCO5398335.1"/>
    </source>
</evidence>
<accession>A0ABT1AIW5</accession>
<dbReference type="Proteomes" id="UP001162811">
    <property type="component" value="Unassembled WGS sequence"/>
</dbReference>
<gene>
    <name evidence="2" type="ORF">NG900_09020</name>
</gene>
<reference evidence="2" key="2">
    <citation type="journal article" date="2023" name="Front. Microbiol.">
        <title>Ralstonia chuxiongensis sp. nov., Ralstonia mojiangensis sp. nov., and Ralstonia soli sp. nov., isolated from tobacco fields, are three novel species in the family Burkholderiaceae.</title>
        <authorList>
            <person name="Lu C.H."/>
            <person name="Zhang Y.Y."/>
            <person name="Jiang N."/>
            <person name="Chen W."/>
            <person name="Shao X."/>
            <person name="Zhao Z.M."/>
            <person name="Lu W.L."/>
            <person name="Hu X."/>
            <person name="Xi Y.X."/>
            <person name="Zou S.Y."/>
            <person name="Wei Q.J."/>
            <person name="Lin Z.L."/>
            <person name="Gong L."/>
            <person name="Gai X.T."/>
            <person name="Zhang L.Q."/>
            <person name="Li J.Y."/>
            <person name="Jin Y."/>
            <person name="Xia Z.Y."/>
        </authorList>
    </citation>
    <scope>NUCLEOTIDE SEQUENCE</scope>
    <source>
        <strain evidence="2">21MJYT02-11</strain>
    </source>
</reference>
<protein>
    <submittedName>
        <fullName evidence="2">Uncharacterized protein</fullName>
    </submittedName>
</protein>
<dbReference type="RefSeq" id="WP_252679411.1">
    <property type="nucleotide sequence ID" value="NZ_JAMXHT010000003.1"/>
</dbReference>
<reference evidence="2" key="1">
    <citation type="submission" date="2022-06" db="EMBL/GenBank/DDBJ databases">
        <authorList>
            <person name="Lu C.-H."/>
        </authorList>
    </citation>
    <scope>NUCLEOTIDE SEQUENCE</scope>
    <source>
        <strain evidence="2">21MJYT02-11</strain>
    </source>
</reference>
<dbReference type="EMBL" id="JAMXHT010000003">
    <property type="protein sequence ID" value="MCO5398335.1"/>
    <property type="molecule type" value="Genomic_DNA"/>
</dbReference>
<comment type="caution">
    <text evidence="2">The sequence shown here is derived from an EMBL/GenBank/DDBJ whole genome shotgun (WGS) entry which is preliminary data.</text>
</comment>
<keyword evidence="1" id="KW-0732">Signal</keyword>
<evidence type="ECO:0000256" key="1">
    <source>
        <dbReference type="SAM" id="SignalP"/>
    </source>
</evidence>
<evidence type="ECO:0000313" key="3">
    <source>
        <dbReference type="Proteomes" id="UP001162811"/>
    </source>
</evidence>
<name>A0ABT1AIW5_9RALS</name>
<keyword evidence="3" id="KW-1185">Reference proteome</keyword>
<feature type="chain" id="PRO_5045405592" evidence="1">
    <location>
        <begin position="25"/>
        <end position="111"/>
    </location>
</feature>
<organism evidence="2 3">
    <name type="scientific">Ralstonia soli</name>
    <dbReference type="NCBI Taxonomy" id="2953896"/>
    <lineage>
        <taxon>Bacteria</taxon>
        <taxon>Pseudomonadati</taxon>
        <taxon>Pseudomonadota</taxon>
        <taxon>Betaproteobacteria</taxon>
        <taxon>Burkholderiales</taxon>
        <taxon>Burkholderiaceae</taxon>
        <taxon>Ralstonia</taxon>
    </lineage>
</organism>
<proteinExistence type="predicted"/>